<feature type="domain" description="SLC26A/SulP transporter" evidence="6">
    <location>
        <begin position="22"/>
        <end position="413"/>
    </location>
</feature>
<feature type="transmembrane region" description="Helical" evidence="5">
    <location>
        <begin position="181"/>
        <end position="205"/>
    </location>
</feature>
<sequence length="666" mass="73394">MSKLDTELQAPKTGIAGIKQNFQKDIVSGFLVFLIALPLCLGIAMACGYPAIAGIFSAIIGAVFASFISNSELTIKGPAAGLIVIAIGAITEFGFTGGQDPAADLHAYQLVLGIGVAAGCIQIIFGLLRVGSLGEFFPLSVVHGMLAAIGIIIILKQFPIVMGGNADGEPFELLFSVPAKIIHMNPCIAAIGAGSLAIMFGIPLIKNSYVKMIPTPMLVLLFAIPLGIYFNISHEHVYSFEGHEYKVDEEFLVTVPGNMFKAMTHPDFSSLLTFSGWKWVIMFALIGSLESLLSAKAIDIIDPWKRKTNLDRDMLAVGIANTVCAFVGGLPVISEIVRSKANIDNGARTRFANLYHGLFLLLFVGSVPFLLHHIPLAALAAMLVYTGFQLTAPREYFHVYSIGRIQLFIFVVTVIAVLATDLIIGIAVGIGIKLLIHYLNGTPLRSFFKLYLDVVQINDDTCTIKVAQSINFSNWLPFKRLVEKAGLAQNKNVEVDLADTVMVDHSVMKKLHEMTDEFRQEGLKLEVIGLDDHKPLSSHPLCIHRRGFEKIRRIIIFTDSCLQSLLEHELNYHGVRDFTTIVCGGYLGSSKRDRVRIEVLALPEKAEHILDQLRKEILPKFGKKYRIRTFVENVAVVMPDYTHVKRSNSWLRLAELPTTTKKLQHQ</sequence>
<dbReference type="SUPFAM" id="SSF52091">
    <property type="entry name" value="SpoIIaa-like"/>
    <property type="match status" value="1"/>
</dbReference>
<feature type="transmembrane region" description="Helical" evidence="5">
    <location>
        <begin position="51"/>
        <end position="68"/>
    </location>
</feature>
<evidence type="ECO:0000259" key="6">
    <source>
        <dbReference type="Pfam" id="PF00916"/>
    </source>
</evidence>
<feature type="transmembrane region" description="Helical" evidence="5">
    <location>
        <begin position="407"/>
        <end position="436"/>
    </location>
</feature>
<feature type="transmembrane region" description="Helical" evidence="5">
    <location>
        <begin position="314"/>
        <end position="334"/>
    </location>
</feature>
<organism evidence="7 8">
    <name type="scientific">Candidatus Scalindua japonica</name>
    <dbReference type="NCBI Taxonomy" id="1284222"/>
    <lineage>
        <taxon>Bacteria</taxon>
        <taxon>Pseudomonadati</taxon>
        <taxon>Planctomycetota</taxon>
        <taxon>Candidatus Brocadiia</taxon>
        <taxon>Candidatus Brocadiales</taxon>
        <taxon>Candidatus Scalinduaceae</taxon>
        <taxon>Candidatus Scalindua</taxon>
    </lineage>
</organism>
<dbReference type="InterPro" id="IPR001902">
    <property type="entry name" value="SLC26A/SulP_fam"/>
</dbReference>
<keyword evidence="3 5" id="KW-1133">Transmembrane helix</keyword>
<evidence type="ECO:0000313" key="8">
    <source>
        <dbReference type="Proteomes" id="UP000218542"/>
    </source>
</evidence>
<evidence type="ECO:0000313" key="7">
    <source>
        <dbReference type="EMBL" id="GAX61521.1"/>
    </source>
</evidence>
<feature type="transmembrane region" description="Helical" evidence="5">
    <location>
        <begin position="107"/>
        <end position="128"/>
    </location>
</feature>
<dbReference type="InterPro" id="IPR036513">
    <property type="entry name" value="STAS_dom_sf"/>
</dbReference>
<evidence type="ECO:0000256" key="4">
    <source>
        <dbReference type="ARBA" id="ARBA00023136"/>
    </source>
</evidence>
<dbReference type="AlphaFoldDB" id="A0A286U0C8"/>
<protein>
    <submittedName>
        <fullName evidence="7">Sulfate permease and related transporter</fullName>
    </submittedName>
</protein>
<evidence type="ECO:0000256" key="1">
    <source>
        <dbReference type="ARBA" id="ARBA00004141"/>
    </source>
</evidence>
<feature type="transmembrane region" description="Helical" evidence="5">
    <location>
        <begin position="75"/>
        <end position="95"/>
    </location>
</feature>
<accession>A0A286U0C8</accession>
<feature type="transmembrane region" description="Helical" evidence="5">
    <location>
        <begin position="276"/>
        <end position="293"/>
    </location>
</feature>
<dbReference type="PANTHER" id="PTHR11814">
    <property type="entry name" value="SULFATE TRANSPORTER"/>
    <property type="match status" value="1"/>
</dbReference>
<keyword evidence="4 5" id="KW-0472">Membrane</keyword>
<dbReference type="Gene3D" id="3.30.750.24">
    <property type="entry name" value="STAS domain"/>
    <property type="match status" value="1"/>
</dbReference>
<dbReference type="OrthoDB" id="9769739at2"/>
<dbReference type="EMBL" id="BAOS01000024">
    <property type="protein sequence ID" value="GAX61521.1"/>
    <property type="molecule type" value="Genomic_DNA"/>
</dbReference>
<dbReference type="Pfam" id="PF00916">
    <property type="entry name" value="Sulfate_transp"/>
    <property type="match status" value="1"/>
</dbReference>
<proteinExistence type="predicted"/>
<dbReference type="RefSeq" id="WP_096894913.1">
    <property type="nucleotide sequence ID" value="NZ_BAOS01000024.1"/>
</dbReference>
<evidence type="ECO:0000256" key="2">
    <source>
        <dbReference type="ARBA" id="ARBA00022692"/>
    </source>
</evidence>
<feature type="transmembrane region" description="Helical" evidence="5">
    <location>
        <begin position="354"/>
        <end position="386"/>
    </location>
</feature>
<evidence type="ECO:0000256" key="3">
    <source>
        <dbReference type="ARBA" id="ARBA00022989"/>
    </source>
</evidence>
<feature type="transmembrane region" description="Helical" evidence="5">
    <location>
        <begin position="140"/>
        <end position="161"/>
    </location>
</feature>
<gene>
    <name evidence="7" type="ORF">SCALIN_C24_0020</name>
</gene>
<reference evidence="8" key="1">
    <citation type="journal article" date="2017" name="Environ. Microbiol. Rep.">
        <title>Genetic Diversity of Marine Anaerobic Ammonium-Oxidizing Bacteria as Revealed by Genomic and Proteomic Analyses of 'Candidatus Scalindua japonica'.</title>
        <authorList>
            <person name="Oshiki M."/>
            <person name="Mizuto K."/>
            <person name="Kimura Z."/>
            <person name="Kindaichi T."/>
            <person name="Satoh H."/>
            <person name="Okabe S."/>
        </authorList>
    </citation>
    <scope>NUCLEOTIDE SEQUENCE [LARGE SCALE GENOMIC DNA]</scope>
    <source>
        <strain evidence="8">husup-a2</strain>
    </source>
</reference>
<comment type="caution">
    <text evidence="7">The sequence shown here is derived from an EMBL/GenBank/DDBJ whole genome shotgun (WGS) entry which is preliminary data.</text>
</comment>
<dbReference type="InterPro" id="IPR011547">
    <property type="entry name" value="SLC26A/SulP_dom"/>
</dbReference>
<dbReference type="GO" id="GO:0055085">
    <property type="term" value="P:transmembrane transport"/>
    <property type="evidence" value="ECO:0007669"/>
    <property type="project" value="InterPro"/>
</dbReference>
<feature type="transmembrane region" description="Helical" evidence="5">
    <location>
        <begin position="212"/>
        <end position="232"/>
    </location>
</feature>
<dbReference type="Proteomes" id="UP000218542">
    <property type="component" value="Unassembled WGS sequence"/>
</dbReference>
<keyword evidence="2 5" id="KW-0812">Transmembrane</keyword>
<comment type="subcellular location">
    <subcellularLocation>
        <location evidence="1">Membrane</location>
        <topology evidence="1">Multi-pass membrane protein</topology>
    </subcellularLocation>
</comment>
<evidence type="ECO:0000256" key="5">
    <source>
        <dbReference type="SAM" id="Phobius"/>
    </source>
</evidence>
<dbReference type="GO" id="GO:0016020">
    <property type="term" value="C:membrane"/>
    <property type="evidence" value="ECO:0007669"/>
    <property type="project" value="UniProtKB-SubCell"/>
</dbReference>
<feature type="transmembrane region" description="Helical" evidence="5">
    <location>
        <begin position="26"/>
        <end position="45"/>
    </location>
</feature>
<keyword evidence="8" id="KW-1185">Reference proteome</keyword>
<name>A0A286U0C8_9BACT</name>